<dbReference type="PANTHER" id="PTHR21015">
    <property type="entry name" value="UDP-N-ACETYLGLUCOSAMINE--N-ACETYLMURAMYL-(PENTAPEPTIDE) PYROPHOSPHORYL-UNDECAPRENOL N-ACETYLGLUCOSAMINE TRANSFERASE 1"/>
    <property type="match status" value="1"/>
</dbReference>
<feature type="binding site" evidence="10">
    <location>
        <position position="288"/>
    </location>
    <ligand>
        <name>UDP-N-acetyl-alpha-D-glucosamine</name>
        <dbReference type="ChEBI" id="CHEBI:57705"/>
    </ligand>
</feature>
<keyword evidence="7 10" id="KW-0472">Membrane</keyword>
<dbReference type="InterPro" id="IPR004276">
    <property type="entry name" value="GlycoTrans_28_N"/>
</dbReference>
<dbReference type="UniPathway" id="UPA00219"/>
<dbReference type="GO" id="GO:0051991">
    <property type="term" value="F:UDP-N-acetyl-D-glucosamine:N-acetylmuramoyl-L-alanyl-D-glutamyl-meso-2,6-diaminopimelyl-D-alanyl-D-alanine-diphosphoundecaprenol 4-beta-N-acetylglucosaminlytransferase activity"/>
    <property type="evidence" value="ECO:0007669"/>
    <property type="project" value="RHEA"/>
</dbReference>
<dbReference type="Pfam" id="PF04101">
    <property type="entry name" value="Glyco_tran_28_C"/>
    <property type="match status" value="1"/>
</dbReference>
<gene>
    <name evidence="10" type="primary">murG</name>
    <name evidence="13" type="ORF">E6C70_04905</name>
</gene>
<dbReference type="GO" id="GO:0005886">
    <property type="term" value="C:plasma membrane"/>
    <property type="evidence" value="ECO:0007669"/>
    <property type="project" value="UniProtKB-SubCell"/>
</dbReference>
<evidence type="ECO:0000256" key="7">
    <source>
        <dbReference type="ARBA" id="ARBA00023136"/>
    </source>
</evidence>
<keyword evidence="2 10" id="KW-0132">Cell division</keyword>
<dbReference type="CDD" id="cd03785">
    <property type="entry name" value="GT28_MurG"/>
    <property type="match status" value="1"/>
</dbReference>
<reference evidence="13 14" key="1">
    <citation type="submission" date="2019-04" db="EMBL/GenBank/DDBJ databases">
        <authorList>
            <person name="Jiang L."/>
        </authorList>
    </citation>
    <scope>NUCLEOTIDE SEQUENCE [LARGE SCALE GENOMIC DNA]</scope>
    <source>
        <strain evidence="13 14">YIM 131861</strain>
    </source>
</reference>
<dbReference type="AlphaFoldDB" id="A0A4S4FYG7"/>
<sequence length="363" mass="38221">MTAYLLAGGGTAGHVNPLLAVADRLHERDSDAEILVLGTAEGLESRLVPARGYELAVIARVPFPRRPNRQAAAFPRRFRRTVADVADLIENRGIDVVVGFGGYVSTPAYIAARRRHVGIAVHEANARPGLANRLGARYTRHVGVAFAGTPLPNARVVGMPLRREIEQLDRVASRPEALALFGLDEDRPVLLVTGGSLGARRINATIRAAAGDIIRAGWQVLHITGDAAEIDDPGLDGYRILAYCDRMDLALSAADFAVSRAGSATVSELSALGIPAVYVPYPVGNGEQRFNAAGVVRAGGGILVEDAAFVPDWVRSDLLPLLGDAPARARMASAAASVGMLDGTDRMLELVADALPGNARPGA</sequence>
<dbReference type="GO" id="GO:0008360">
    <property type="term" value="P:regulation of cell shape"/>
    <property type="evidence" value="ECO:0007669"/>
    <property type="project" value="UniProtKB-KW"/>
</dbReference>
<dbReference type="GO" id="GO:0071555">
    <property type="term" value="P:cell wall organization"/>
    <property type="evidence" value="ECO:0007669"/>
    <property type="project" value="UniProtKB-KW"/>
</dbReference>
<comment type="pathway">
    <text evidence="10">Cell wall biogenesis; peptidoglycan biosynthesis.</text>
</comment>
<feature type="binding site" evidence="10">
    <location>
        <position position="196"/>
    </location>
    <ligand>
        <name>UDP-N-acetyl-alpha-D-glucosamine</name>
        <dbReference type="ChEBI" id="CHEBI:57705"/>
    </ligand>
</feature>
<feature type="domain" description="Glycosyl transferase family 28 C-terminal" evidence="12">
    <location>
        <begin position="189"/>
        <end position="345"/>
    </location>
</feature>
<evidence type="ECO:0000256" key="6">
    <source>
        <dbReference type="ARBA" id="ARBA00022984"/>
    </source>
</evidence>
<keyword evidence="4 10" id="KW-0808">Transferase</keyword>
<dbReference type="EC" id="2.4.1.227" evidence="10"/>
<keyword evidence="9 10" id="KW-0961">Cell wall biogenesis/degradation</keyword>
<comment type="catalytic activity">
    <reaction evidence="10">
        <text>di-trans,octa-cis-undecaprenyl diphospho-N-acetyl-alpha-D-muramoyl-L-alanyl-D-glutamyl-meso-2,6-diaminopimeloyl-D-alanyl-D-alanine + UDP-N-acetyl-alpha-D-glucosamine = di-trans,octa-cis-undecaprenyl diphospho-[N-acetyl-alpha-D-glucosaminyl-(1-&gt;4)]-N-acetyl-alpha-D-muramoyl-L-alanyl-D-glutamyl-meso-2,6-diaminopimeloyl-D-alanyl-D-alanine + UDP + H(+)</text>
        <dbReference type="Rhea" id="RHEA:31227"/>
        <dbReference type="ChEBI" id="CHEBI:15378"/>
        <dbReference type="ChEBI" id="CHEBI:57705"/>
        <dbReference type="ChEBI" id="CHEBI:58223"/>
        <dbReference type="ChEBI" id="CHEBI:61387"/>
        <dbReference type="ChEBI" id="CHEBI:61388"/>
        <dbReference type="EC" id="2.4.1.227"/>
    </reaction>
</comment>
<dbReference type="RefSeq" id="WP_136422760.1">
    <property type="nucleotide sequence ID" value="NZ_SSSN01000003.1"/>
</dbReference>
<comment type="subcellular location">
    <subcellularLocation>
        <location evidence="10">Cell membrane</location>
        <topology evidence="10">Peripheral membrane protein</topology>
        <orientation evidence="10">Cytoplasmic side</orientation>
    </subcellularLocation>
</comment>
<evidence type="ECO:0000256" key="10">
    <source>
        <dbReference type="HAMAP-Rule" id="MF_00033"/>
    </source>
</evidence>
<evidence type="ECO:0000256" key="5">
    <source>
        <dbReference type="ARBA" id="ARBA00022960"/>
    </source>
</evidence>
<dbReference type="EMBL" id="SSSN01000003">
    <property type="protein sequence ID" value="THG35391.1"/>
    <property type="molecule type" value="Genomic_DNA"/>
</dbReference>
<accession>A0A4S4FYG7</accession>
<evidence type="ECO:0000313" key="14">
    <source>
        <dbReference type="Proteomes" id="UP000307380"/>
    </source>
</evidence>
<name>A0A4S4FYG7_9MICO</name>
<dbReference type="HAMAP" id="MF_00033">
    <property type="entry name" value="MurG"/>
    <property type="match status" value="1"/>
</dbReference>
<dbReference type="GO" id="GO:0009252">
    <property type="term" value="P:peptidoglycan biosynthetic process"/>
    <property type="evidence" value="ECO:0007669"/>
    <property type="project" value="UniProtKB-UniRule"/>
</dbReference>
<proteinExistence type="inferred from homology"/>
<organism evidence="13 14">
    <name type="scientific">Orlajensenia flava</name>
    <dbReference type="NCBI Taxonomy" id="2565934"/>
    <lineage>
        <taxon>Bacteria</taxon>
        <taxon>Bacillati</taxon>
        <taxon>Actinomycetota</taxon>
        <taxon>Actinomycetes</taxon>
        <taxon>Micrococcales</taxon>
        <taxon>Microbacteriaceae</taxon>
        <taxon>Orlajensenia</taxon>
    </lineage>
</organism>
<feature type="domain" description="Glycosyltransferase family 28 N-terminal" evidence="11">
    <location>
        <begin position="5"/>
        <end position="142"/>
    </location>
</feature>
<dbReference type="OrthoDB" id="9808936at2"/>
<evidence type="ECO:0000259" key="12">
    <source>
        <dbReference type="Pfam" id="PF04101"/>
    </source>
</evidence>
<evidence type="ECO:0000256" key="8">
    <source>
        <dbReference type="ARBA" id="ARBA00023306"/>
    </source>
</evidence>
<feature type="binding site" evidence="10">
    <location>
        <position position="162"/>
    </location>
    <ligand>
        <name>UDP-N-acetyl-alpha-D-glucosamine</name>
        <dbReference type="ChEBI" id="CHEBI:57705"/>
    </ligand>
</feature>
<evidence type="ECO:0000313" key="13">
    <source>
        <dbReference type="EMBL" id="THG35391.1"/>
    </source>
</evidence>
<feature type="binding site" evidence="10">
    <location>
        <position position="125"/>
    </location>
    <ligand>
        <name>UDP-N-acetyl-alpha-D-glucosamine</name>
        <dbReference type="ChEBI" id="CHEBI:57705"/>
    </ligand>
</feature>
<keyword evidence="6 10" id="KW-0573">Peptidoglycan synthesis</keyword>
<keyword evidence="3 10" id="KW-0328">Glycosyltransferase</keyword>
<keyword evidence="1 10" id="KW-1003">Cell membrane</keyword>
<dbReference type="Pfam" id="PF03033">
    <property type="entry name" value="Glyco_transf_28"/>
    <property type="match status" value="1"/>
</dbReference>
<dbReference type="PANTHER" id="PTHR21015:SF22">
    <property type="entry name" value="GLYCOSYLTRANSFERASE"/>
    <property type="match status" value="1"/>
</dbReference>
<evidence type="ECO:0000256" key="2">
    <source>
        <dbReference type="ARBA" id="ARBA00022618"/>
    </source>
</evidence>
<comment type="function">
    <text evidence="10">Cell wall formation. Catalyzes the transfer of a GlcNAc subunit on undecaprenyl-pyrophosphoryl-MurNAc-pentapeptide (lipid intermediate I) to form undecaprenyl-pyrophosphoryl-MurNAc-(pentapeptide)GlcNAc (lipid intermediate II).</text>
</comment>
<keyword evidence="8 10" id="KW-0131">Cell cycle</keyword>
<comment type="caution">
    <text evidence="10">Lacks conserved residue(s) required for the propagation of feature annotation.</text>
</comment>
<comment type="caution">
    <text evidence="13">The sequence shown here is derived from an EMBL/GenBank/DDBJ whole genome shotgun (WGS) entry which is preliminary data.</text>
</comment>
<comment type="similarity">
    <text evidence="10">Belongs to the glycosyltransferase 28 family. MurG subfamily.</text>
</comment>
<dbReference type="GO" id="GO:0051301">
    <property type="term" value="P:cell division"/>
    <property type="evidence" value="ECO:0007669"/>
    <property type="project" value="UniProtKB-KW"/>
</dbReference>
<dbReference type="GO" id="GO:0050511">
    <property type="term" value="F:undecaprenyldiphospho-muramoylpentapeptide beta-N-acetylglucosaminyltransferase activity"/>
    <property type="evidence" value="ECO:0007669"/>
    <property type="project" value="UniProtKB-UniRule"/>
</dbReference>
<dbReference type="SUPFAM" id="SSF53756">
    <property type="entry name" value="UDP-Glycosyltransferase/glycogen phosphorylase"/>
    <property type="match status" value="1"/>
</dbReference>
<dbReference type="InterPro" id="IPR007235">
    <property type="entry name" value="Glyco_trans_28_C"/>
</dbReference>
<feature type="binding site" evidence="10">
    <location>
        <begin position="11"/>
        <end position="13"/>
    </location>
    <ligand>
        <name>UDP-N-acetyl-alpha-D-glucosamine</name>
        <dbReference type="ChEBI" id="CHEBI:57705"/>
    </ligand>
</feature>
<keyword evidence="5 10" id="KW-0133">Cell shape</keyword>
<protein>
    <recommendedName>
        <fullName evidence="10">UDP-N-acetylglucosamine--N-acetylmuramyl-(pentapeptide) pyrophosphoryl-undecaprenol N-acetylglucosamine transferase</fullName>
        <ecNumber evidence="10">2.4.1.227</ecNumber>
    </recommendedName>
    <alternativeName>
        <fullName evidence="10">Undecaprenyl-PP-MurNAc-pentapeptide-UDPGlcNAc GlcNAc transferase</fullName>
    </alternativeName>
</protein>
<dbReference type="Proteomes" id="UP000307380">
    <property type="component" value="Unassembled WGS sequence"/>
</dbReference>
<evidence type="ECO:0000256" key="9">
    <source>
        <dbReference type="ARBA" id="ARBA00023316"/>
    </source>
</evidence>
<dbReference type="InterPro" id="IPR006009">
    <property type="entry name" value="GlcNAc_MurG"/>
</dbReference>
<evidence type="ECO:0000256" key="3">
    <source>
        <dbReference type="ARBA" id="ARBA00022676"/>
    </source>
</evidence>
<evidence type="ECO:0000256" key="1">
    <source>
        <dbReference type="ARBA" id="ARBA00022475"/>
    </source>
</evidence>
<dbReference type="Gene3D" id="3.40.50.2000">
    <property type="entry name" value="Glycogen Phosphorylase B"/>
    <property type="match status" value="2"/>
</dbReference>
<evidence type="ECO:0000259" key="11">
    <source>
        <dbReference type="Pfam" id="PF03033"/>
    </source>
</evidence>
<evidence type="ECO:0000256" key="4">
    <source>
        <dbReference type="ARBA" id="ARBA00022679"/>
    </source>
</evidence>
<dbReference type="GO" id="GO:0005975">
    <property type="term" value="P:carbohydrate metabolic process"/>
    <property type="evidence" value="ECO:0007669"/>
    <property type="project" value="InterPro"/>
</dbReference>
<keyword evidence="14" id="KW-1185">Reference proteome</keyword>